<dbReference type="Proteomes" id="UP000593561">
    <property type="component" value="Unassembled WGS sequence"/>
</dbReference>
<organism evidence="7 8">
    <name type="scientific">Gossypium davidsonii</name>
    <name type="common">Davidson's cotton</name>
    <name type="synonym">Gossypium klotzschianum subsp. davidsonii</name>
    <dbReference type="NCBI Taxonomy" id="34287"/>
    <lineage>
        <taxon>Eukaryota</taxon>
        <taxon>Viridiplantae</taxon>
        <taxon>Streptophyta</taxon>
        <taxon>Embryophyta</taxon>
        <taxon>Tracheophyta</taxon>
        <taxon>Spermatophyta</taxon>
        <taxon>Magnoliopsida</taxon>
        <taxon>eudicotyledons</taxon>
        <taxon>Gunneridae</taxon>
        <taxon>Pentapetalae</taxon>
        <taxon>rosids</taxon>
        <taxon>malvids</taxon>
        <taxon>Malvales</taxon>
        <taxon>Malvaceae</taxon>
        <taxon>Malvoideae</taxon>
        <taxon>Gossypium</taxon>
    </lineage>
</organism>
<keyword evidence="4" id="KW-0677">Repeat</keyword>
<keyword evidence="8" id="KW-1185">Reference proteome</keyword>
<sequence length="134" mass="15336">MNMCTKRCNFTGNLPPITSAPKLEVLLLWGNKLRGNIPNSISNASMLKKLELGDNLFFGPIPKTFDNLKHLEWFQISNNNLIRGPATDHEHLRIIDVSRNPLSDVLPTYIENFSKSLQYFYASIVRLQTIFLCK</sequence>
<dbReference type="SUPFAM" id="SSF52058">
    <property type="entry name" value="L domain-like"/>
    <property type="match status" value="1"/>
</dbReference>
<evidence type="ECO:0008006" key="9">
    <source>
        <dbReference type="Google" id="ProtNLM"/>
    </source>
</evidence>
<evidence type="ECO:0000313" key="7">
    <source>
        <dbReference type="EMBL" id="MBA0624937.1"/>
    </source>
</evidence>
<evidence type="ECO:0000256" key="2">
    <source>
        <dbReference type="ARBA" id="ARBA00022614"/>
    </source>
</evidence>
<proteinExistence type="predicted"/>
<reference evidence="7 8" key="1">
    <citation type="journal article" date="2019" name="Genome Biol. Evol.">
        <title>Insights into the evolution of the New World diploid cottons (Gossypium, subgenus Houzingenia) based on genome sequencing.</title>
        <authorList>
            <person name="Grover C.E."/>
            <person name="Arick M.A. 2nd"/>
            <person name="Thrash A."/>
            <person name="Conover J.L."/>
            <person name="Sanders W.S."/>
            <person name="Peterson D.G."/>
            <person name="Frelichowski J.E."/>
            <person name="Scheffler J.A."/>
            <person name="Scheffler B.E."/>
            <person name="Wendel J.F."/>
        </authorList>
    </citation>
    <scope>NUCLEOTIDE SEQUENCE [LARGE SCALE GENOMIC DNA]</scope>
    <source>
        <strain evidence="7">27</strain>
        <tissue evidence="7">Leaf</tissue>
    </source>
</reference>
<dbReference type="GO" id="GO:0016020">
    <property type="term" value="C:membrane"/>
    <property type="evidence" value="ECO:0007669"/>
    <property type="project" value="UniProtKB-SubCell"/>
</dbReference>
<comment type="caution">
    <text evidence="7">The sequence shown here is derived from an EMBL/GenBank/DDBJ whole genome shotgun (WGS) entry which is preliminary data.</text>
</comment>
<gene>
    <name evidence="7" type="ORF">Godav_010205</name>
</gene>
<dbReference type="InterPro" id="IPR051809">
    <property type="entry name" value="Plant_receptor-like_S/T_kinase"/>
</dbReference>
<keyword evidence="3" id="KW-0812">Transmembrane</keyword>
<evidence type="ECO:0000256" key="3">
    <source>
        <dbReference type="ARBA" id="ARBA00022692"/>
    </source>
</evidence>
<evidence type="ECO:0000256" key="4">
    <source>
        <dbReference type="ARBA" id="ARBA00022737"/>
    </source>
</evidence>
<dbReference type="InterPro" id="IPR001611">
    <property type="entry name" value="Leu-rich_rpt"/>
</dbReference>
<evidence type="ECO:0000256" key="6">
    <source>
        <dbReference type="ARBA" id="ARBA00023136"/>
    </source>
</evidence>
<dbReference type="PANTHER" id="PTHR27008">
    <property type="entry name" value="OS04G0122200 PROTEIN"/>
    <property type="match status" value="1"/>
</dbReference>
<keyword evidence="2" id="KW-0433">Leucine-rich repeat</keyword>
<dbReference type="InterPro" id="IPR032675">
    <property type="entry name" value="LRR_dom_sf"/>
</dbReference>
<dbReference type="EMBL" id="JABFAC010000009">
    <property type="protein sequence ID" value="MBA0624937.1"/>
    <property type="molecule type" value="Genomic_DNA"/>
</dbReference>
<dbReference type="PANTHER" id="PTHR27008:SF583">
    <property type="entry name" value="LRR RECEPTOR-LIKE SERINE_THREONINE-PROTEIN KINASE FLS2"/>
    <property type="match status" value="1"/>
</dbReference>
<evidence type="ECO:0000256" key="5">
    <source>
        <dbReference type="ARBA" id="ARBA00022989"/>
    </source>
</evidence>
<comment type="subcellular location">
    <subcellularLocation>
        <location evidence="1">Membrane</location>
    </subcellularLocation>
</comment>
<name>A0A7J8SFP4_GOSDV</name>
<accession>A0A7J8SFP4</accession>
<evidence type="ECO:0000256" key="1">
    <source>
        <dbReference type="ARBA" id="ARBA00004370"/>
    </source>
</evidence>
<evidence type="ECO:0000313" key="8">
    <source>
        <dbReference type="Proteomes" id="UP000593561"/>
    </source>
</evidence>
<keyword evidence="6" id="KW-0472">Membrane</keyword>
<protein>
    <recommendedName>
        <fullName evidence="9">Leucine-rich repeat-containing N-terminal plant-type domain-containing protein</fullName>
    </recommendedName>
</protein>
<dbReference type="Pfam" id="PF00560">
    <property type="entry name" value="LRR_1"/>
    <property type="match status" value="3"/>
</dbReference>
<dbReference type="AlphaFoldDB" id="A0A7J8SFP4"/>
<keyword evidence="5" id="KW-1133">Transmembrane helix</keyword>
<dbReference type="Gene3D" id="3.80.10.10">
    <property type="entry name" value="Ribonuclease Inhibitor"/>
    <property type="match status" value="1"/>
</dbReference>